<dbReference type="InterPro" id="IPR015422">
    <property type="entry name" value="PyrdxlP-dep_Trfase_small"/>
</dbReference>
<comment type="similarity">
    <text evidence="2">Belongs to the class-I pyridoxal-phosphate-dependent aminotransferase family.</text>
</comment>
<feature type="domain" description="Aminotransferase class I/classII large" evidence="7">
    <location>
        <begin position="56"/>
        <end position="385"/>
    </location>
</feature>
<evidence type="ECO:0000313" key="9">
    <source>
        <dbReference type="Proteomes" id="UP000611629"/>
    </source>
</evidence>
<dbReference type="SUPFAM" id="SSF53383">
    <property type="entry name" value="PLP-dependent transferases"/>
    <property type="match status" value="1"/>
</dbReference>
<dbReference type="InterPro" id="IPR015424">
    <property type="entry name" value="PyrdxlP-dep_Trfase"/>
</dbReference>
<dbReference type="CDD" id="cd00609">
    <property type="entry name" value="AAT_like"/>
    <property type="match status" value="1"/>
</dbReference>
<organism evidence="8 9">
    <name type="scientific">Sedimentibacter hydroxybenzoicus DSM 7310</name>
    <dbReference type="NCBI Taxonomy" id="1123245"/>
    <lineage>
        <taxon>Bacteria</taxon>
        <taxon>Bacillati</taxon>
        <taxon>Bacillota</taxon>
        <taxon>Tissierellia</taxon>
        <taxon>Sedimentibacter</taxon>
    </lineage>
</organism>
<comment type="cofactor">
    <cofactor evidence="1">
        <name>pyridoxal 5'-phosphate</name>
        <dbReference type="ChEBI" id="CHEBI:597326"/>
    </cofactor>
</comment>
<dbReference type="Gene3D" id="3.40.640.10">
    <property type="entry name" value="Type I PLP-dependent aspartate aminotransferase-like (Major domain)"/>
    <property type="match status" value="1"/>
</dbReference>
<dbReference type="InterPro" id="IPR015421">
    <property type="entry name" value="PyrdxlP-dep_Trfase_major"/>
</dbReference>
<dbReference type="Pfam" id="PF00155">
    <property type="entry name" value="Aminotran_1_2"/>
    <property type="match status" value="1"/>
</dbReference>
<protein>
    <submittedName>
        <fullName evidence="8">PLP-dependent aminotransferase family protein</fullName>
    </submittedName>
</protein>
<reference evidence="8" key="1">
    <citation type="submission" date="2020-07" db="EMBL/GenBank/DDBJ databases">
        <title>Genomic analysis of a strain of Sedimentibacter Hydroxybenzoicus DSM7310.</title>
        <authorList>
            <person name="Ma S."/>
        </authorList>
    </citation>
    <scope>NUCLEOTIDE SEQUENCE</scope>
    <source>
        <strain evidence="8">DSM 7310</strain>
    </source>
</reference>
<dbReference type="InterPro" id="IPR004839">
    <property type="entry name" value="Aminotransferase_I/II_large"/>
</dbReference>
<evidence type="ECO:0000259" key="7">
    <source>
        <dbReference type="Pfam" id="PF00155"/>
    </source>
</evidence>
<proteinExistence type="inferred from homology"/>
<sequence length="398" mass="45033">MSLHVAKRMVEVQRSLIRGIAEASNKPGIISFANGNPGNETYRPELFAKFVAEGFAEEPLTLCKYGNSLGYEPLRNAIKTYMSERWEIDFTRNEVLITAGGQQTCDYTTKVLLDEGDVIITEEPSFASCYNTFRSYYGTLAGVTLEEDGLNIEELEKAILENPNARIIYVIPNFQNPTGYTYSLEKRKAVYALAKQYNLAIFEDDPYCELRFDGEDIPPIKSFDLDGRVLYGGSFSKTVSPGLRIGFLIFDKELETRITVAKQVTDVHAGMINQYIAYRCMISDFSEHLKRCQDIYKHKRDVMIQQLEEKSPEGLTWNHPEGGLFITITFPEGFDTYDFAFNAIDNGVAVIPGAGFYIDQDKPRNTLRVCYSTSSDEEIIQGIDSLCTYAAKWLSKQQ</sequence>
<dbReference type="AlphaFoldDB" id="A0A974BLY4"/>
<evidence type="ECO:0000256" key="6">
    <source>
        <dbReference type="ARBA" id="ARBA00022898"/>
    </source>
</evidence>
<evidence type="ECO:0000313" key="8">
    <source>
        <dbReference type="EMBL" id="NYB75256.1"/>
    </source>
</evidence>
<name>A0A974BLY4_SEDHY</name>
<dbReference type="GO" id="GO:0030170">
    <property type="term" value="F:pyridoxal phosphate binding"/>
    <property type="evidence" value="ECO:0007669"/>
    <property type="project" value="InterPro"/>
</dbReference>
<evidence type="ECO:0000256" key="2">
    <source>
        <dbReference type="ARBA" id="ARBA00007441"/>
    </source>
</evidence>
<evidence type="ECO:0000256" key="5">
    <source>
        <dbReference type="ARBA" id="ARBA00022679"/>
    </source>
</evidence>
<dbReference type="GO" id="GO:1901605">
    <property type="term" value="P:alpha-amino acid metabolic process"/>
    <property type="evidence" value="ECO:0007669"/>
    <property type="project" value="TreeGrafter"/>
</dbReference>
<gene>
    <name evidence="8" type="ORF">HZF24_13995</name>
</gene>
<comment type="subunit">
    <text evidence="3">Homodimer.</text>
</comment>
<dbReference type="Gene3D" id="3.90.1150.10">
    <property type="entry name" value="Aspartate Aminotransferase, domain 1"/>
    <property type="match status" value="1"/>
</dbReference>
<keyword evidence="4 8" id="KW-0032">Aminotransferase</keyword>
<evidence type="ECO:0000256" key="4">
    <source>
        <dbReference type="ARBA" id="ARBA00022576"/>
    </source>
</evidence>
<dbReference type="RefSeq" id="WP_179238962.1">
    <property type="nucleotide sequence ID" value="NZ_JACBNQ010000019.1"/>
</dbReference>
<dbReference type="PANTHER" id="PTHR42790">
    <property type="entry name" value="AMINOTRANSFERASE"/>
    <property type="match status" value="1"/>
</dbReference>
<dbReference type="PANTHER" id="PTHR42790:SF19">
    <property type="entry name" value="KYNURENINE_ALPHA-AMINOADIPATE AMINOTRANSFERASE, MITOCHONDRIAL"/>
    <property type="match status" value="1"/>
</dbReference>
<evidence type="ECO:0000256" key="1">
    <source>
        <dbReference type="ARBA" id="ARBA00001933"/>
    </source>
</evidence>
<accession>A0A974BLY4</accession>
<dbReference type="FunFam" id="3.40.640.10:FF:000053">
    <property type="entry name" value="Aminotransferase, class I"/>
    <property type="match status" value="1"/>
</dbReference>
<keyword evidence="9" id="KW-1185">Reference proteome</keyword>
<dbReference type="GO" id="GO:0008483">
    <property type="term" value="F:transaminase activity"/>
    <property type="evidence" value="ECO:0007669"/>
    <property type="project" value="UniProtKB-KW"/>
</dbReference>
<dbReference type="InterPro" id="IPR050859">
    <property type="entry name" value="Class-I_PLP-dep_aminotransf"/>
</dbReference>
<evidence type="ECO:0000256" key="3">
    <source>
        <dbReference type="ARBA" id="ARBA00011738"/>
    </source>
</evidence>
<comment type="caution">
    <text evidence="8">The sequence shown here is derived from an EMBL/GenBank/DDBJ whole genome shotgun (WGS) entry which is preliminary data.</text>
</comment>
<dbReference type="Proteomes" id="UP000611629">
    <property type="component" value="Unassembled WGS sequence"/>
</dbReference>
<keyword evidence="5" id="KW-0808">Transferase</keyword>
<dbReference type="EMBL" id="JACBNQ010000019">
    <property type="protein sequence ID" value="NYB75256.1"/>
    <property type="molecule type" value="Genomic_DNA"/>
</dbReference>
<keyword evidence="6" id="KW-0663">Pyridoxal phosphate</keyword>